<dbReference type="PROSITE" id="PS51257">
    <property type="entry name" value="PROKAR_LIPOPROTEIN"/>
    <property type="match status" value="1"/>
</dbReference>
<gene>
    <name evidence="2" type="ORF">FNT36_25040</name>
</gene>
<dbReference type="AlphaFoldDB" id="A0A558BJW0"/>
<evidence type="ECO:0000256" key="1">
    <source>
        <dbReference type="SAM" id="Phobius"/>
    </source>
</evidence>
<name>A0A558BJW0_9BACT</name>
<accession>A0A558BJW0</accession>
<organism evidence="2 3">
    <name type="scientific">Hymenobacter setariae</name>
    <dbReference type="NCBI Taxonomy" id="2594794"/>
    <lineage>
        <taxon>Bacteria</taxon>
        <taxon>Pseudomonadati</taxon>
        <taxon>Bacteroidota</taxon>
        <taxon>Cytophagia</taxon>
        <taxon>Cytophagales</taxon>
        <taxon>Hymenobacteraceae</taxon>
        <taxon>Hymenobacter</taxon>
    </lineage>
</organism>
<protein>
    <submittedName>
        <fullName evidence="2">Uncharacterized protein</fullName>
    </submittedName>
</protein>
<dbReference type="EMBL" id="VMRJ01000009">
    <property type="protein sequence ID" value="TVT36783.1"/>
    <property type="molecule type" value="Genomic_DNA"/>
</dbReference>
<keyword evidence="1" id="KW-0472">Membrane</keyword>
<keyword evidence="3" id="KW-1185">Reference proteome</keyword>
<dbReference type="RefSeq" id="WP_144853461.1">
    <property type="nucleotide sequence ID" value="NZ_VMRJ01000009.1"/>
</dbReference>
<keyword evidence="1" id="KW-0812">Transmembrane</keyword>
<evidence type="ECO:0000313" key="2">
    <source>
        <dbReference type="EMBL" id="TVT36783.1"/>
    </source>
</evidence>
<dbReference type="Proteomes" id="UP000317624">
    <property type="component" value="Unassembled WGS sequence"/>
</dbReference>
<comment type="caution">
    <text evidence="2">The sequence shown here is derived from an EMBL/GenBank/DDBJ whole genome shotgun (WGS) entry which is preliminary data.</text>
</comment>
<sequence length="83" mass="9123">MNTKKIALYTALLTLVAVTLFACYRGVQLYHEVIRPQVLVASAATPTVQPGKQVTTYSFSVVREVVVPPAPVAVPHRAPRRHK</sequence>
<keyword evidence="1" id="KW-1133">Transmembrane helix</keyword>
<feature type="transmembrane region" description="Helical" evidence="1">
    <location>
        <begin position="6"/>
        <end position="27"/>
    </location>
</feature>
<evidence type="ECO:0000313" key="3">
    <source>
        <dbReference type="Proteomes" id="UP000317624"/>
    </source>
</evidence>
<reference evidence="2 3" key="1">
    <citation type="submission" date="2019-07" db="EMBL/GenBank/DDBJ databases">
        <title>Hymenobacter sp. straun FUR1 Genome sequencing and assembly.</title>
        <authorList>
            <person name="Chhetri G."/>
        </authorList>
    </citation>
    <scope>NUCLEOTIDE SEQUENCE [LARGE SCALE GENOMIC DNA]</scope>
    <source>
        <strain evidence="2 3">Fur1</strain>
    </source>
</reference>
<proteinExistence type="predicted"/>